<dbReference type="CDD" id="cd18606">
    <property type="entry name" value="ABC_6TM_YOR1_D2_like"/>
    <property type="match status" value="1"/>
</dbReference>
<dbReference type="GO" id="GO:0016887">
    <property type="term" value="F:ATP hydrolysis activity"/>
    <property type="evidence" value="ECO:0007669"/>
    <property type="project" value="InterPro"/>
</dbReference>
<feature type="domain" description="ABC transmembrane type-1" evidence="13">
    <location>
        <begin position="199"/>
        <end position="471"/>
    </location>
</feature>
<feature type="region of interest" description="Disordered" evidence="10">
    <location>
        <begin position="103"/>
        <end position="164"/>
    </location>
</feature>
<evidence type="ECO:0000256" key="1">
    <source>
        <dbReference type="ARBA" id="ARBA00004141"/>
    </source>
</evidence>
<keyword evidence="8 11" id="KW-1133">Transmembrane helix</keyword>
<gene>
    <name evidence="14" type="ORF">WICPIJ_006405</name>
</gene>
<dbReference type="PROSITE" id="PS00211">
    <property type="entry name" value="ABC_TRANSPORTER_1"/>
    <property type="match status" value="1"/>
</dbReference>
<name>A0A9P8Q242_WICPI</name>
<comment type="similarity">
    <text evidence="2">Belongs to the ABC transporter superfamily. ABCC family. Conjugate transporter (TC 3.A.1.208) subfamily.</text>
</comment>
<dbReference type="Pfam" id="PF00664">
    <property type="entry name" value="ABC_membrane"/>
    <property type="match status" value="1"/>
</dbReference>
<evidence type="ECO:0000256" key="7">
    <source>
        <dbReference type="ARBA" id="ARBA00022840"/>
    </source>
</evidence>
<dbReference type="SUPFAM" id="SSF52540">
    <property type="entry name" value="P-loop containing nucleoside triphosphate hydrolases"/>
    <property type="match status" value="2"/>
</dbReference>
<dbReference type="EMBL" id="JAEUBG010003557">
    <property type="protein sequence ID" value="KAH3682616.1"/>
    <property type="molecule type" value="Genomic_DNA"/>
</dbReference>
<comment type="caution">
    <text evidence="14">The sequence shown here is derived from an EMBL/GenBank/DDBJ whole genome shotgun (WGS) entry which is preliminary data.</text>
</comment>
<reference evidence="14" key="2">
    <citation type="submission" date="2021-01" db="EMBL/GenBank/DDBJ databases">
        <authorList>
            <person name="Schikora-Tamarit M.A."/>
        </authorList>
    </citation>
    <scope>NUCLEOTIDE SEQUENCE</scope>
    <source>
        <strain evidence="14">CBS2887</strain>
    </source>
</reference>
<feature type="compositionally biased region" description="Basic and acidic residues" evidence="10">
    <location>
        <begin position="127"/>
        <end position="150"/>
    </location>
</feature>
<dbReference type="Gene3D" id="3.40.50.300">
    <property type="entry name" value="P-loop containing nucleotide triphosphate hydrolases"/>
    <property type="match status" value="2"/>
</dbReference>
<dbReference type="InterPro" id="IPR036640">
    <property type="entry name" value="ABC1_TM_sf"/>
</dbReference>
<dbReference type="InterPro" id="IPR011527">
    <property type="entry name" value="ABC1_TM_dom"/>
</dbReference>
<evidence type="ECO:0000256" key="9">
    <source>
        <dbReference type="ARBA" id="ARBA00023136"/>
    </source>
</evidence>
<dbReference type="GO" id="GO:0005886">
    <property type="term" value="C:plasma membrane"/>
    <property type="evidence" value="ECO:0007669"/>
    <property type="project" value="TreeGrafter"/>
</dbReference>
<dbReference type="SUPFAM" id="SSF90123">
    <property type="entry name" value="ABC transporter transmembrane region"/>
    <property type="match status" value="1"/>
</dbReference>
<feature type="transmembrane region" description="Helical" evidence="11">
    <location>
        <begin position="193"/>
        <end position="219"/>
    </location>
</feature>
<keyword evidence="15" id="KW-1185">Reference proteome</keyword>
<protein>
    <submittedName>
        <fullName evidence="14">Uncharacterized protein</fullName>
    </submittedName>
</protein>
<dbReference type="GO" id="GO:0005524">
    <property type="term" value="F:ATP binding"/>
    <property type="evidence" value="ECO:0007669"/>
    <property type="project" value="UniProtKB-KW"/>
</dbReference>
<proteinExistence type="inferred from homology"/>
<dbReference type="GO" id="GO:0000329">
    <property type="term" value="C:fungal-type vacuole membrane"/>
    <property type="evidence" value="ECO:0007669"/>
    <property type="project" value="UniProtKB-ARBA"/>
</dbReference>
<evidence type="ECO:0000259" key="13">
    <source>
        <dbReference type="PROSITE" id="PS50929"/>
    </source>
</evidence>
<sequence>TLSGGQKARINLARAVYADRDIILLDDVLSAVDARVGKHIMSECINGILSSKTRLLATHQLSLIDSADRVVILDGSGSIDVGTADELLSRSAAFANLMEFSKTSASDEESAAEEEEKEREEEEELELERQKTEISRTRTQRQGEDHHEASSDDEEKTVAAGEDKSESRDFHISTLNLYLKYLLLGSGKLHHGIIPVFGICVALAGFIQVFSSVWLTYWLEDKFKFKDSSYTAIYVVVCVVSFFVFLMLYSLLAYVNNLAGLNLFNMSSARLLKAPMWFMDITPIGRILNRFTKDVDTIDTNLIEQLRLLITSTALIVATVILAGCYIPWFLIVIPFAVLLYYCFFVYYLPSALDLKTLEAVNRSFVFSHFNESLSGMKIVKSYDSTERFLLHFEGLINKMNSAYYLTLSNQRWLSTRLDFISALMTLLLSLLCTFGVFDISSSASGLLVSYIVQVSSSMSLLMRSMTQVENDMNSAERLLEYSLALPEEAQHESTEVKPEPSWPQQGAIEFENASLAYRAGLPLVLKNVSFSVGAGEKIGICGRTGAGKSTIMNALFRISELASGKVSIDGVDISELGLNDLRSKLSIIPQDPVLFNGTIRQNLDPFSKSTDSELWDALKRAWLVEHDAVGVQEYAQGDSLKSFHKFHLDQMVEDDGANFSLGERQLLALARALVRNSKILILDEATSSVDYETDAKIQSTIVNEFAACSILCIAHRLKTILNYDKILVLDKGEVMEFDTPYNLFKLGGIFSEMCDRSKITEADFIAVE</sequence>
<dbReference type="InterPro" id="IPR017871">
    <property type="entry name" value="ABC_transporter-like_CS"/>
</dbReference>
<keyword evidence="9 11" id="KW-0472">Membrane</keyword>
<evidence type="ECO:0000256" key="10">
    <source>
        <dbReference type="SAM" id="MobiDB-lite"/>
    </source>
</evidence>
<feature type="transmembrane region" description="Helical" evidence="11">
    <location>
        <begin position="231"/>
        <end position="255"/>
    </location>
</feature>
<keyword evidence="4 11" id="KW-0812">Transmembrane</keyword>
<comment type="subcellular location">
    <subcellularLocation>
        <location evidence="1">Membrane</location>
        <topology evidence="1">Multi-pass membrane protein</topology>
    </subcellularLocation>
</comment>
<feature type="transmembrane region" description="Helical" evidence="11">
    <location>
        <begin position="418"/>
        <end position="438"/>
    </location>
</feature>
<dbReference type="OrthoDB" id="6500128at2759"/>
<feature type="transmembrane region" description="Helical" evidence="11">
    <location>
        <begin position="329"/>
        <end position="349"/>
    </location>
</feature>
<evidence type="ECO:0000256" key="11">
    <source>
        <dbReference type="SAM" id="Phobius"/>
    </source>
</evidence>
<dbReference type="GO" id="GO:0008559">
    <property type="term" value="F:ABC-type xenobiotic transporter activity"/>
    <property type="evidence" value="ECO:0007669"/>
    <property type="project" value="TreeGrafter"/>
</dbReference>
<reference evidence="14" key="1">
    <citation type="journal article" date="2021" name="Open Biol.">
        <title>Shared evolutionary footprints suggest mitochondrial oxidative damage underlies multiple complex I losses in fungi.</title>
        <authorList>
            <person name="Schikora-Tamarit M.A."/>
            <person name="Marcet-Houben M."/>
            <person name="Nosek J."/>
            <person name="Gabaldon T."/>
        </authorList>
    </citation>
    <scope>NUCLEOTIDE SEQUENCE</scope>
    <source>
        <strain evidence="14">CBS2887</strain>
    </source>
</reference>
<feature type="non-terminal residue" evidence="14">
    <location>
        <position position="1"/>
    </location>
</feature>
<feature type="domain" description="ABC transporter" evidence="12">
    <location>
        <begin position="509"/>
        <end position="757"/>
    </location>
</feature>
<keyword evidence="7" id="KW-0067">ATP-binding</keyword>
<dbReference type="InterPro" id="IPR003439">
    <property type="entry name" value="ABC_transporter-like_ATP-bd"/>
</dbReference>
<evidence type="ECO:0000313" key="15">
    <source>
        <dbReference type="Proteomes" id="UP000774326"/>
    </source>
</evidence>
<evidence type="ECO:0000256" key="8">
    <source>
        <dbReference type="ARBA" id="ARBA00022989"/>
    </source>
</evidence>
<dbReference type="Pfam" id="PF00005">
    <property type="entry name" value="ABC_tran"/>
    <property type="match status" value="1"/>
</dbReference>
<dbReference type="FunFam" id="3.40.50.300:FF:000565">
    <property type="entry name" value="ABC bile acid transporter"/>
    <property type="match status" value="1"/>
</dbReference>
<organism evidence="14 15">
    <name type="scientific">Wickerhamomyces pijperi</name>
    <name type="common">Yeast</name>
    <name type="synonym">Pichia pijperi</name>
    <dbReference type="NCBI Taxonomy" id="599730"/>
    <lineage>
        <taxon>Eukaryota</taxon>
        <taxon>Fungi</taxon>
        <taxon>Dikarya</taxon>
        <taxon>Ascomycota</taxon>
        <taxon>Saccharomycotina</taxon>
        <taxon>Saccharomycetes</taxon>
        <taxon>Phaffomycetales</taxon>
        <taxon>Wickerhamomycetaceae</taxon>
        <taxon>Wickerhamomyces</taxon>
    </lineage>
</organism>
<accession>A0A9P8Q242</accession>
<evidence type="ECO:0000256" key="4">
    <source>
        <dbReference type="ARBA" id="ARBA00022692"/>
    </source>
</evidence>
<dbReference type="AlphaFoldDB" id="A0A9P8Q242"/>
<dbReference type="Gene3D" id="1.20.1560.10">
    <property type="entry name" value="ABC transporter type 1, transmembrane domain"/>
    <property type="match status" value="1"/>
</dbReference>
<keyword evidence="6" id="KW-0547">Nucleotide-binding</keyword>
<evidence type="ECO:0000256" key="6">
    <source>
        <dbReference type="ARBA" id="ARBA00022741"/>
    </source>
</evidence>
<keyword evidence="5" id="KW-0677">Repeat</keyword>
<feature type="compositionally biased region" description="Acidic residues" evidence="10">
    <location>
        <begin position="106"/>
        <end position="126"/>
    </location>
</feature>
<dbReference type="PROSITE" id="PS50893">
    <property type="entry name" value="ABC_TRANSPORTER_2"/>
    <property type="match status" value="1"/>
</dbReference>
<dbReference type="CDD" id="cd03244">
    <property type="entry name" value="ABCC_MRP_domain2"/>
    <property type="match status" value="1"/>
</dbReference>
<evidence type="ECO:0000256" key="2">
    <source>
        <dbReference type="ARBA" id="ARBA00009726"/>
    </source>
</evidence>
<evidence type="ECO:0000313" key="14">
    <source>
        <dbReference type="EMBL" id="KAH3682616.1"/>
    </source>
</evidence>
<dbReference type="PANTHER" id="PTHR24223">
    <property type="entry name" value="ATP-BINDING CASSETTE SUB-FAMILY C"/>
    <property type="match status" value="1"/>
</dbReference>
<evidence type="ECO:0000256" key="5">
    <source>
        <dbReference type="ARBA" id="ARBA00022737"/>
    </source>
</evidence>
<dbReference type="PANTHER" id="PTHR24223:SF456">
    <property type="entry name" value="MULTIDRUG RESISTANCE-ASSOCIATED PROTEIN LETHAL(2)03659"/>
    <property type="match status" value="1"/>
</dbReference>
<keyword evidence="3" id="KW-0813">Transport</keyword>
<dbReference type="FunFam" id="1.20.1560.10:FF:000013">
    <property type="entry name" value="ABC transporter C family member 2"/>
    <property type="match status" value="1"/>
</dbReference>
<dbReference type="Proteomes" id="UP000774326">
    <property type="component" value="Unassembled WGS sequence"/>
</dbReference>
<evidence type="ECO:0000256" key="3">
    <source>
        <dbReference type="ARBA" id="ARBA00022448"/>
    </source>
</evidence>
<dbReference type="InterPro" id="IPR027417">
    <property type="entry name" value="P-loop_NTPase"/>
</dbReference>
<dbReference type="PROSITE" id="PS50929">
    <property type="entry name" value="ABC_TM1F"/>
    <property type="match status" value="1"/>
</dbReference>
<dbReference type="InterPro" id="IPR050173">
    <property type="entry name" value="ABC_transporter_C-like"/>
</dbReference>
<evidence type="ECO:0000259" key="12">
    <source>
        <dbReference type="PROSITE" id="PS50893"/>
    </source>
</evidence>
<dbReference type="InterPro" id="IPR003593">
    <property type="entry name" value="AAA+_ATPase"/>
</dbReference>
<feature type="transmembrane region" description="Helical" evidence="11">
    <location>
        <begin position="306"/>
        <end position="323"/>
    </location>
</feature>
<dbReference type="SMART" id="SM00382">
    <property type="entry name" value="AAA"/>
    <property type="match status" value="1"/>
</dbReference>